<dbReference type="Gene3D" id="1.25.40.10">
    <property type="entry name" value="Tetratricopeptide repeat domain"/>
    <property type="match status" value="1"/>
</dbReference>
<dbReference type="EMBL" id="JAPFFI010000003">
    <property type="protein sequence ID" value="KAJ6397408.1"/>
    <property type="molecule type" value="Genomic_DNA"/>
</dbReference>
<name>A0ABQ9CGG0_9ROSI</name>
<gene>
    <name evidence="2" type="ORF">OIU77_018426</name>
</gene>
<keyword evidence="1" id="KW-0677">Repeat</keyword>
<evidence type="ECO:0008006" key="4">
    <source>
        <dbReference type="Google" id="ProtNLM"/>
    </source>
</evidence>
<evidence type="ECO:0000256" key="1">
    <source>
        <dbReference type="ARBA" id="ARBA00022737"/>
    </source>
</evidence>
<reference evidence="2" key="2">
    <citation type="journal article" date="2023" name="Int. J. Mol. Sci.">
        <title>De Novo Assembly and Annotation of 11 Diverse Shrub Willow (Salix) Genomes Reveals Novel Gene Organization in Sex-Linked Regions.</title>
        <authorList>
            <person name="Hyden B."/>
            <person name="Feng K."/>
            <person name="Yates T.B."/>
            <person name="Jawdy S."/>
            <person name="Cereghino C."/>
            <person name="Smart L.B."/>
            <person name="Muchero W."/>
        </authorList>
    </citation>
    <scope>NUCLEOTIDE SEQUENCE</scope>
    <source>
        <tissue evidence="2">Shoot tip</tissue>
    </source>
</reference>
<reference evidence="2" key="1">
    <citation type="submission" date="2022-10" db="EMBL/GenBank/DDBJ databases">
        <authorList>
            <person name="Hyden B.L."/>
            <person name="Feng K."/>
            <person name="Yates T."/>
            <person name="Jawdy S."/>
            <person name="Smart L.B."/>
            <person name="Muchero W."/>
        </authorList>
    </citation>
    <scope>NUCLEOTIDE SEQUENCE</scope>
    <source>
        <tissue evidence="2">Shoot tip</tissue>
    </source>
</reference>
<proteinExistence type="predicted"/>
<comment type="caution">
    <text evidence="2">The sequence shown here is derived from an EMBL/GenBank/DDBJ whole genome shotgun (WGS) entry which is preliminary data.</text>
</comment>
<dbReference type="Proteomes" id="UP001141253">
    <property type="component" value="Chromosome 5"/>
</dbReference>
<dbReference type="Pfam" id="PF13041">
    <property type="entry name" value="PPR_2"/>
    <property type="match status" value="1"/>
</dbReference>
<sequence>MVSKGVRGDCATISGASMREGKLEEAEGWFREAKNKGIELDARAYSIVIEAVCKKPDSVAACGLLREMRDIGFQRLKV</sequence>
<organism evidence="2 3">
    <name type="scientific">Salix suchowensis</name>
    <dbReference type="NCBI Taxonomy" id="1278906"/>
    <lineage>
        <taxon>Eukaryota</taxon>
        <taxon>Viridiplantae</taxon>
        <taxon>Streptophyta</taxon>
        <taxon>Embryophyta</taxon>
        <taxon>Tracheophyta</taxon>
        <taxon>Spermatophyta</taxon>
        <taxon>Magnoliopsida</taxon>
        <taxon>eudicotyledons</taxon>
        <taxon>Gunneridae</taxon>
        <taxon>Pentapetalae</taxon>
        <taxon>rosids</taxon>
        <taxon>fabids</taxon>
        <taxon>Malpighiales</taxon>
        <taxon>Salicaceae</taxon>
        <taxon>Saliceae</taxon>
        <taxon>Salix</taxon>
    </lineage>
</organism>
<dbReference type="InterPro" id="IPR011990">
    <property type="entry name" value="TPR-like_helical_dom_sf"/>
</dbReference>
<accession>A0ABQ9CGG0</accession>
<evidence type="ECO:0000313" key="3">
    <source>
        <dbReference type="Proteomes" id="UP001141253"/>
    </source>
</evidence>
<evidence type="ECO:0000313" key="2">
    <source>
        <dbReference type="EMBL" id="KAJ6397408.1"/>
    </source>
</evidence>
<keyword evidence="3" id="KW-1185">Reference proteome</keyword>
<protein>
    <recommendedName>
        <fullName evidence="4">Pentatricopeptide repeat-containing protein</fullName>
    </recommendedName>
</protein>
<dbReference type="InterPro" id="IPR002885">
    <property type="entry name" value="PPR_rpt"/>
</dbReference>